<evidence type="ECO:0000259" key="3">
    <source>
        <dbReference type="Pfam" id="PF02563"/>
    </source>
</evidence>
<feature type="chain" id="PRO_5020534602" evidence="2">
    <location>
        <begin position="23"/>
        <end position="413"/>
    </location>
</feature>
<evidence type="ECO:0000256" key="1">
    <source>
        <dbReference type="ARBA" id="ARBA00022729"/>
    </source>
</evidence>
<feature type="signal peptide" evidence="2">
    <location>
        <begin position="1"/>
        <end position="22"/>
    </location>
</feature>
<feature type="domain" description="Polysaccharide export protein N-terminal" evidence="3">
    <location>
        <begin position="98"/>
        <end position="168"/>
    </location>
</feature>
<name>A0A4S3M9M1_9RHOB</name>
<gene>
    <name evidence="4" type="ORF">E7681_07255</name>
</gene>
<dbReference type="GO" id="GO:0015159">
    <property type="term" value="F:polysaccharide transmembrane transporter activity"/>
    <property type="evidence" value="ECO:0007669"/>
    <property type="project" value="InterPro"/>
</dbReference>
<keyword evidence="5" id="KW-1185">Reference proteome</keyword>
<dbReference type="PROSITE" id="PS51257">
    <property type="entry name" value="PROKAR_LIPOPROTEIN"/>
    <property type="match status" value="1"/>
</dbReference>
<dbReference type="Gene3D" id="3.30.1950.10">
    <property type="entry name" value="wza like domain"/>
    <property type="match status" value="1"/>
</dbReference>
<reference evidence="4 5" key="1">
    <citation type="submission" date="2019-04" db="EMBL/GenBank/DDBJ databases">
        <title>Draft genome sequence of Youngimonas vesicularis.</title>
        <authorList>
            <person name="Hameed A."/>
        </authorList>
    </citation>
    <scope>NUCLEOTIDE SEQUENCE [LARGE SCALE GENOMIC DNA]</scope>
    <source>
        <strain evidence="4 5">CC-AMW-E</strain>
    </source>
</reference>
<dbReference type="Pfam" id="PF02563">
    <property type="entry name" value="Poly_export"/>
    <property type="match status" value="1"/>
</dbReference>
<dbReference type="Proteomes" id="UP000306113">
    <property type="component" value="Unassembled WGS sequence"/>
</dbReference>
<dbReference type="PANTHER" id="PTHR33619:SF3">
    <property type="entry name" value="POLYSACCHARIDE EXPORT PROTEIN GFCE-RELATED"/>
    <property type="match status" value="1"/>
</dbReference>
<evidence type="ECO:0000313" key="4">
    <source>
        <dbReference type="EMBL" id="THD74756.1"/>
    </source>
</evidence>
<accession>A0A4S3M9M1</accession>
<comment type="caution">
    <text evidence="4">The sequence shown here is derived from an EMBL/GenBank/DDBJ whole genome shotgun (WGS) entry which is preliminary data.</text>
</comment>
<sequence length="413" mass="43513">MPKSRIPTTLAGFGLALLGACGAVVPPGNIEPVAQGGAYQAQYREPPARVPDAPLLVSARMNAERCMTPLGGHLGDGPGSRLAKGAHLATRSLMGEWLSRGDLVDIRVDSDETLSGPYVVSRDGTLKLPFLKPIPAQGRSPAQVEADLGRALIEEGFYDALPRLSVRMTDFASVSVGVKGAVFEPHAVEIGGTSGDRVDSARQAALGSSTEGRNLSVAIRAVGGVRPDADLSAVKLTRAGRTHVLDLRDLFDGQTGEDIMLLTGDQIEVPSRGCFQDELMKPGPLSPPGISLYLSNLTQPASNNASSAIGREVREVPYGTRYIQAVVDANCVGGARATSANRSAILVSRNPISQVSTVIERDIEPLLRRADRDDYDPYLLPGDAVACYDSNVTNVAEAARVLGIVGAVFLLNN</sequence>
<evidence type="ECO:0000256" key="2">
    <source>
        <dbReference type="SAM" id="SignalP"/>
    </source>
</evidence>
<dbReference type="AlphaFoldDB" id="A0A4S3M9M1"/>
<evidence type="ECO:0000313" key="5">
    <source>
        <dbReference type="Proteomes" id="UP000306113"/>
    </source>
</evidence>
<dbReference type="InterPro" id="IPR003715">
    <property type="entry name" value="Poly_export_N"/>
</dbReference>
<dbReference type="RefSeq" id="WP_136338611.1">
    <property type="nucleotide sequence ID" value="NZ_SSMD01000003.1"/>
</dbReference>
<dbReference type="Gene3D" id="3.10.560.10">
    <property type="entry name" value="Outer membrane lipoprotein wza domain like"/>
    <property type="match status" value="1"/>
</dbReference>
<keyword evidence="1 2" id="KW-0732">Signal</keyword>
<dbReference type="EMBL" id="SSMD01000003">
    <property type="protein sequence ID" value="THD74756.1"/>
    <property type="molecule type" value="Genomic_DNA"/>
</dbReference>
<protein>
    <submittedName>
        <fullName evidence="4">Polysaccharide biosynthesis protein</fullName>
    </submittedName>
</protein>
<organism evidence="4 5">
    <name type="scientific">Thalassobius vesicularis</name>
    <dbReference type="NCBI Taxonomy" id="1294297"/>
    <lineage>
        <taxon>Bacteria</taxon>
        <taxon>Pseudomonadati</taxon>
        <taxon>Pseudomonadota</taxon>
        <taxon>Alphaproteobacteria</taxon>
        <taxon>Rhodobacterales</taxon>
        <taxon>Roseobacteraceae</taxon>
        <taxon>Thalassovita</taxon>
    </lineage>
</organism>
<dbReference type="InterPro" id="IPR049712">
    <property type="entry name" value="Poly_export"/>
</dbReference>
<dbReference type="PANTHER" id="PTHR33619">
    <property type="entry name" value="POLYSACCHARIDE EXPORT PROTEIN GFCE-RELATED"/>
    <property type="match status" value="1"/>
</dbReference>
<dbReference type="OrthoDB" id="494751at2"/>
<proteinExistence type="predicted"/>